<keyword evidence="1" id="KW-0175">Coiled coil</keyword>
<evidence type="ECO:0000313" key="4">
    <source>
        <dbReference type="Proteomes" id="UP000265703"/>
    </source>
</evidence>
<keyword evidence="4" id="KW-1185">Reference proteome</keyword>
<dbReference type="Proteomes" id="UP000265703">
    <property type="component" value="Unassembled WGS sequence"/>
</dbReference>
<dbReference type="EMBL" id="QKYT01000041">
    <property type="protein sequence ID" value="RIA96668.1"/>
    <property type="molecule type" value="Genomic_DNA"/>
</dbReference>
<accession>A0A397TEV3</accession>
<comment type="caution">
    <text evidence="3">The sequence shown here is derived from an EMBL/GenBank/DDBJ whole genome shotgun (WGS) entry which is preliminary data.</text>
</comment>
<dbReference type="PANTHER" id="PTHR15600">
    <property type="entry name" value="SACSIN"/>
    <property type="match status" value="1"/>
</dbReference>
<dbReference type="OrthoDB" id="1262810at2759"/>
<dbReference type="NCBIfam" id="NF047352">
    <property type="entry name" value="P_loop_sacsin"/>
    <property type="match status" value="1"/>
</dbReference>
<dbReference type="Pfam" id="PF25794">
    <property type="entry name" value="SACS"/>
    <property type="match status" value="1"/>
</dbReference>
<dbReference type="PANTHER" id="PTHR15600:SF42">
    <property type="entry name" value="SACSIN"/>
    <property type="match status" value="1"/>
</dbReference>
<feature type="coiled-coil region" evidence="1">
    <location>
        <begin position="1120"/>
        <end position="1170"/>
    </location>
</feature>
<evidence type="ECO:0000313" key="3">
    <source>
        <dbReference type="EMBL" id="RIA96668.1"/>
    </source>
</evidence>
<sequence>MFQKFYDNESINCLLFLKYIERISFYELKVGESEPKLLYTIQLDNADQVRKQRRLIVENIVSLMDSLKSKNLAENNQLQASYVASFSRQKENNKKNKEISSWLILNYLDDLNEAEAHFRDKFNKNIGDYKFVPNVGLAVPLDNSNDYGRLFCFLPLPISMPFRVSVHGYFAVSTNRRSIWSAADNEDLAADALARLKVMWNRYLFENVLPKAWVKFLCELPLKVPNIQLNDLYNKFWPIVKRGTSGSMGTFCKDLLQNVINCLTINDRVFRGPSSADAIGEVDGISVSSYRSSSFQESKFHWLSLYNGYLEDEKFTGIYLSEIIGGIGFPIISVPHEFVRILKSSIHNNSIRIFTPSIIRTYLNRNRARWEDKISRKKVLQLFDYILRDKEFDELVGFKMIPLADGKFGTLTKSKNSYVYIGPDDKTTNHQSDEQNIFKDQLDKFIDKTIEYGLYQRLYDNAKSGWNLNIKILDESVVADMIRLTLNSNVNRNFKSIIGNFIGKKSNNDNEEIQILDRREWIFQLWENFKYRDWDLTKFEELNLIPTSRSTLRKLKTSKKIFSNRTRNNNLSKSLITIFEKFGAVFVESEFDISDISKWNKISSYIIKPDDIIAVLNSFQTDSSYPKNLDHSLQNHEASALVEHLSNYLRLVVNRYNHIESNLIEVIKYLPIFTLVDHTSPISLLPGNKNWYLLPHDDEKSYGKIIYPSERGGFLSANSQNIYLLEDIIKISRLDTYNYWRKYVIPFLESQDPKDIDIVIDRLFDRLPNLIDESLKDALRKIAFVPAGTIKMSQKQQMPTTNIMLVKPTELFNPEEKAIIDLFFDDEPIFPAGKYGSPKKFLPNLKSLGTKSNLSPNDIVSRINVIVNRRKNYNVQEVFIHNKALKLFKYIDEKWETFNIDNTQNRLIRKTILEEEWIPTVDASEKITFSKPENCYCQKDKDLICLISPVIKSKVKNKQFLKFLRWDKYPEVEKVMKQLELCYTDKQTPKNLEEICIAIYKYMNEAFEARSSDNTSRREFEIMKKILNNKQWILCKEKFYPVEKVVFNLPPKFQSNDSLIVELPIEYTSKFKSLFKYMGVRDEIGVKDLITIIKNMVKEDKNKVFHANEIKSIIRILEQITKIQKDNKREGNNLEKLEGLLIPSTENILVDLHEIQFDDMEDRLDEDEKKNYKLAHHLVTLDIAKELELQTLAGKIYGLNYTGGDIDWDAYEQNELLTTRIKNIIEDYSINSLLKEFLQNADDAKATRFSIIVDERKIFHHNTSKKSLLSEEMEDWQGPAVWIYNDAEFSSKDFQALIKLGIGGKSNDDTKIGRFGIGFNCAFHVTDLPSFVSGKYIAFLDPNAKFLPALGYPPRRHRGTRFNFIEQEFKNYFPDQCYPYEAFDCDFSKEFKGTLFRLPLRTSKLAEQSEISNRVIQIKELLDTFQSNNEMLFLRNVESCSLHHMTDNNSQLIWEIKINMKDSCREIRKNVSDRSQIYQLDVETSTKDKKISEIWLLCTGGHYNIKQEFRDFSKNKRLKPRGGVAALLARSDEKSLDELKRPESFPNPPDEFTGEIYNYLSLSMASNLSVHLNGNFSLSSARSNILQSETNFLTSNDEDAKWNQYILYDVLPDLHIRLLEEIVKLEIIRHEKDKTNFSPHTLNNLWPITKNLTLGVYKNYGLHVIKKLGISERKVFWTEA</sequence>
<organism evidence="3 4">
    <name type="scientific">Glomus cerebriforme</name>
    <dbReference type="NCBI Taxonomy" id="658196"/>
    <lineage>
        <taxon>Eukaryota</taxon>
        <taxon>Fungi</taxon>
        <taxon>Fungi incertae sedis</taxon>
        <taxon>Mucoromycota</taxon>
        <taxon>Glomeromycotina</taxon>
        <taxon>Glomeromycetes</taxon>
        <taxon>Glomerales</taxon>
        <taxon>Glomeraceae</taxon>
        <taxon>Glomus</taxon>
    </lineage>
</organism>
<dbReference type="InterPro" id="IPR036890">
    <property type="entry name" value="HATPase_C_sf"/>
</dbReference>
<gene>
    <name evidence="3" type="ORF">C1645_707710</name>
</gene>
<reference evidence="3 4" key="1">
    <citation type="submission" date="2018-06" db="EMBL/GenBank/DDBJ databases">
        <title>Comparative genomics reveals the genomic features of Rhizophagus irregularis, R. cerebriforme, R. diaphanum and Gigaspora rosea, and their symbiotic lifestyle signature.</title>
        <authorList>
            <person name="Morin E."/>
            <person name="San Clemente H."/>
            <person name="Chen E.C.H."/>
            <person name="De La Providencia I."/>
            <person name="Hainaut M."/>
            <person name="Kuo A."/>
            <person name="Kohler A."/>
            <person name="Murat C."/>
            <person name="Tang N."/>
            <person name="Roy S."/>
            <person name="Loubradou J."/>
            <person name="Henrissat B."/>
            <person name="Grigoriev I.V."/>
            <person name="Corradi N."/>
            <person name="Roux C."/>
            <person name="Martin F.M."/>
        </authorList>
    </citation>
    <scope>NUCLEOTIDE SEQUENCE [LARGE SCALE GENOMIC DNA]</scope>
    <source>
        <strain evidence="3 4">DAOM 227022</strain>
    </source>
</reference>
<dbReference type="InterPro" id="IPR058210">
    <property type="entry name" value="SACS/Nov_dom"/>
</dbReference>
<protein>
    <recommendedName>
        <fullName evidence="2">Sacsin/Nov domain-containing protein</fullName>
    </recommendedName>
</protein>
<evidence type="ECO:0000256" key="1">
    <source>
        <dbReference type="SAM" id="Coils"/>
    </source>
</evidence>
<dbReference type="STRING" id="658196.A0A397TEV3"/>
<dbReference type="GO" id="GO:0030544">
    <property type="term" value="F:Hsp70 protein binding"/>
    <property type="evidence" value="ECO:0007669"/>
    <property type="project" value="TreeGrafter"/>
</dbReference>
<feature type="non-terminal residue" evidence="3">
    <location>
        <position position="1680"/>
    </location>
</feature>
<feature type="domain" description="Sacsin/Nov" evidence="2">
    <location>
        <begin position="1215"/>
        <end position="1451"/>
    </location>
</feature>
<proteinExistence type="predicted"/>
<dbReference type="SUPFAM" id="SSF55874">
    <property type="entry name" value="ATPase domain of HSP90 chaperone/DNA topoisomerase II/histidine kinase"/>
    <property type="match status" value="1"/>
</dbReference>
<evidence type="ECO:0000259" key="2">
    <source>
        <dbReference type="Pfam" id="PF25794"/>
    </source>
</evidence>
<dbReference type="InterPro" id="IPR052972">
    <property type="entry name" value="Sacsin_chaperone_reg"/>
</dbReference>
<name>A0A397TEV3_9GLOM</name>